<proteinExistence type="predicted"/>
<comment type="caution">
    <text evidence="1">The sequence shown here is derived from an EMBL/GenBank/DDBJ whole genome shotgun (WGS) entry which is preliminary data.</text>
</comment>
<protein>
    <recommendedName>
        <fullName evidence="3">Nucleoside 2-deoxyribosyltransferase</fullName>
    </recommendedName>
</protein>
<dbReference type="SUPFAM" id="SSF52309">
    <property type="entry name" value="N-(deoxy)ribosyltransferase-like"/>
    <property type="match status" value="1"/>
</dbReference>
<organism evidence="1 2">
    <name type="scientific">Candidatus Buchananbacteria bacterium CG10_big_fil_rev_8_21_14_0_10_42_9</name>
    <dbReference type="NCBI Taxonomy" id="1974526"/>
    <lineage>
        <taxon>Bacteria</taxon>
        <taxon>Candidatus Buchananiibacteriota</taxon>
    </lineage>
</organism>
<accession>A0A2H0W180</accession>
<dbReference type="AlphaFoldDB" id="A0A2H0W180"/>
<reference evidence="2" key="1">
    <citation type="submission" date="2017-09" db="EMBL/GenBank/DDBJ databases">
        <title>Depth-based differentiation of microbial function through sediment-hosted aquifers and enrichment of novel symbionts in the deep terrestrial subsurface.</title>
        <authorList>
            <person name="Probst A.J."/>
            <person name="Ladd B."/>
            <person name="Jarett J.K."/>
            <person name="Geller-Mcgrath D.E."/>
            <person name="Sieber C.M.K."/>
            <person name="Emerson J.B."/>
            <person name="Anantharaman K."/>
            <person name="Thomas B.C."/>
            <person name="Malmstrom R."/>
            <person name="Stieglmeier M."/>
            <person name="Klingl A."/>
            <person name="Woyke T."/>
            <person name="Ryan C.M."/>
            <person name="Banfield J.F."/>
        </authorList>
    </citation>
    <scope>NUCLEOTIDE SEQUENCE [LARGE SCALE GENOMIC DNA]</scope>
</reference>
<evidence type="ECO:0000313" key="1">
    <source>
        <dbReference type="EMBL" id="PIS05108.1"/>
    </source>
</evidence>
<name>A0A2H0W180_9BACT</name>
<evidence type="ECO:0000313" key="2">
    <source>
        <dbReference type="Proteomes" id="UP000230935"/>
    </source>
</evidence>
<sequence length="138" mass="15464">MTDYSIVSSFRNKDQCLALIEKLKAKGKTCYNFSDTPADPNNPNANPEEQMKAHEAKKDFYNDEHFKYLFEKDLAGLKNAKTVILLLPAGTSAHIEAGIAYGMGKPLILIGEAAKPESLYLIFQERYKTAEEFLANIN</sequence>
<evidence type="ECO:0008006" key="3">
    <source>
        <dbReference type="Google" id="ProtNLM"/>
    </source>
</evidence>
<dbReference type="Proteomes" id="UP000230935">
    <property type="component" value="Unassembled WGS sequence"/>
</dbReference>
<gene>
    <name evidence="1" type="ORF">COT81_02990</name>
</gene>
<dbReference type="EMBL" id="PEZZ01000021">
    <property type="protein sequence ID" value="PIS05108.1"/>
    <property type="molecule type" value="Genomic_DNA"/>
</dbReference>
<dbReference type="Gene3D" id="3.40.50.450">
    <property type="match status" value="1"/>
</dbReference>